<evidence type="ECO:0000256" key="1">
    <source>
        <dbReference type="SAM" id="MobiDB-lite"/>
    </source>
</evidence>
<proteinExistence type="predicted"/>
<feature type="region of interest" description="Disordered" evidence="1">
    <location>
        <begin position="217"/>
        <end position="243"/>
    </location>
</feature>
<gene>
    <name evidence="2" type="ORF">B0H15DRAFT_482465</name>
</gene>
<keyword evidence="3" id="KW-1185">Reference proteome</keyword>
<dbReference type="Proteomes" id="UP001222325">
    <property type="component" value="Unassembled WGS sequence"/>
</dbReference>
<dbReference type="EMBL" id="JARJCN010000054">
    <property type="protein sequence ID" value="KAJ7080608.1"/>
    <property type="molecule type" value="Genomic_DNA"/>
</dbReference>
<feature type="region of interest" description="Disordered" evidence="1">
    <location>
        <begin position="64"/>
        <end position="105"/>
    </location>
</feature>
<feature type="region of interest" description="Disordered" evidence="1">
    <location>
        <begin position="156"/>
        <end position="205"/>
    </location>
</feature>
<feature type="compositionally biased region" description="Low complexity" evidence="1">
    <location>
        <begin position="340"/>
        <end position="352"/>
    </location>
</feature>
<comment type="caution">
    <text evidence="2">The sequence shown here is derived from an EMBL/GenBank/DDBJ whole genome shotgun (WGS) entry which is preliminary data.</text>
</comment>
<sequence length="576" mass="62707">MLHGCARGASRVRARTRAAGGPDAARVPARVPTAPRVLAVERRDARNVARRGRWLRGPRMRAMRKPLTAPRKSQRRRAFSLSGASAWTRGDRSPPQPRLRCPPRPAYASPAAVRVPAADPARAIAAGCVAGYGYNDALAAPAAVFEPARPYSRSLVSRRSGAGTLSPLATPSSPRPVRARAPRTPPPPQIPPERMSQPARLPTPPITSVHERWRRLRPASSAELGPRADAPTLRLRRTQVSAPPRRDARIAFRHGHGSRGTVRGCVRSASREVRRRRESQGRRAFHYPARAGTRRSQPAARPVQRTQVAFPPLIPFAPGCVAGYGHDDALTAPARRPTSPCARPARLAPRAAHVSIVPPPSIPTRRRKCASPARALRPPTPTPRPSSRARALVSPPQTIESGARAPTNVCARALVPPPQAARGRHACSIRRRRRRHVLQIARPPARPASPNSHAVNPAPSRPNSTLAPPAPTLQPDACANRRRRAFRDARSAHSAVACEARPGDARRLRAYPRASPCGAAHFRRRARFAPAPGRANRIPPWPRVERMRDRRGTLGAERYPAVEAPFSCTTRSTGER</sequence>
<dbReference type="AlphaFoldDB" id="A0AAD6XQD7"/>
<reference evidence="2" key="1">
    <citation type="submission" date="2023-03" db="EMBL/GenBank/DDBJ databases">
        <title>Massive genome expansion in bonnet fungi (Mycena s.s.) driven by repeated elements and novel gene families across ecological guilds.</title>
        <authorList>
            <consortium name="Lawrence Berkeley National Laboratory"/>
            <person name="Harder C.B."/>
            <person name="Miyauchi S."/>
            <person name="Viragh M."/>
            <person name="Kuo A."/>
            <person name="Thoen E."/>
            <person name="Andreopoulos B."/>
            <person name="Lu D."/>
            <person name="Skrede I."/>
            <person name="Drula E."/>
            <person name="Henrissat B."/>
            <person name="Morin E."/>
            <person name="Kohler A."/>
            <person name="Barry K."/>
            <person name="LaButti K."/>
            <person name="Morin E."/>
            <person name="Salamov A."/>
            <person name="Lipzen A."/>
            <person name="Mereny Z."/>
            <person name="Hegedus B."/>
            <person name="Baldrian P."/>
            <person name="Stursova M."/>
            <person name="Weitz H."/>
            <person name="Taylor A."/>
            <person name="Grigoriev I.V."/>
            <person name="Nagy L.G."/>
            <person name="Martin F."/>
            <person name="Kauserud H."/>
        </authorList>
    </citation>
    <scope>NUCLEOTIDE SEQUENCE</scope>
    <source>
        <strain evidence="2">CBHHK173m</strain>
    </source>
</reference>
<feature type="region of interest" description="Disordered" evidence="1">
    <location>
        <begin position="440"/>
        <end position="476"/>
    </location>
</feature>
<accession>A0AAD6XQD7</accession>
<feature type="region of interest" description="Disordered" evidence="1">
    <location>
        <begin position="335"/>
        <end position="405"/>
    </location>
</feature>
<protein>
    <submittedName>
        <fullName evidence="2">Uncharacterized protein</fullName>
    </submittedName>
</protein>
<organism evidence="2 3">
    <name type="scientific">Mycena belliarum</name>
    <dbReference type="NCBI Taxonomy" id="1033014"/>
    <lineage>
        <taxon>Eukaryota</taxon>
        <taxon>Fungi</taxon>
        <taxon>Dikarya</taxon>
        <taxon>Basidiomycota</taxon>
        <taxon>Agaricomycotina</taxon>
        <taxon>Agaricomycetes</taxon>
        <taxon>Agaricomycetidae</taxon>
        <taxon>Agaricales</taxon>
        <taxon>Marasmiineae</taxon>
        <taxon>Mycenaceae</taxon>
        <taxon>Mycena</taxon>
    </lineage>
</organism>
<evidence type="ECO:0000313" key="3">
    <source>
        <dbReference type="Proteomes" id="UP001222325"/>
    </source>
</evidence>
<feature type="compositionally biased region" description="Pro residues" evidence="1">
    <location>
        <begin position="94"/>
        <end position="105"/>
    </location>
</feature>
<feature type="region of interest" description="Disordered" evidence="1">
    <location>
        <begin position="256"/>
        <end position="281"/>
    </location>
</feature>
<feature type="region of interest" description="Disordered" evidence="1">
    <location>
        <begin position="1"/>
        <end position="30"/>
    </location>
</feature>
<name>A0AAD6XQD7_9AGAR</name>
<evidence type="ECO:0000313" key="2">
    <source>
        <dbReference type="EMBL" id="KAJ7080608.1"/>
    </source>
</evidence>